<dbReference type="Gene3D" id="2.60.40.1840">
    <property type="match status" value="1"/>
</dbReference>
<dbReference type="SUPFAM" id="SSF63737">
    <property type="entry name" value="Leukotriene A4 hydrolase N-terminal domain"/>
    <property type="match status" value="1"/>
</dbReference>
<dbReference type="PANTHER" id="PTHR46322">
    <property type="entry name" value="PUROMYCIN-SENSITIVE AMINOPEPTIDASE"/>
    <property type="match status" value="1"/>
</dbReference>
<dbReference type="GO" id="GO:0008270">
    <property type="term" value="F:zinc ion binding"/>
    <property type="evidence" value="ECO:0007669"/>
    <property type="project" value="InterPro"/>
</dbReference>
<dbReference type="Pfam" id="PF17900">
    <property type="entry name" value="Peptidase_M1_N"/>
    <property type="match status" value="1"/>
</dbReference>
<evidence type="ECO:0000256" key="1">
    <source>
        <dbReference type="ARBA" id="ARBA00000098"/>
    </source>
</evidence>
<evidence type="ECO:0000259" key="16">
    <source>
        <dbReference type="Pfam" id="PF17432"/>
    </source>
</evidence>
<evidence type="ECO:0000259" key="14">
    <source>
        <dbReference type="Pfam" id="PF01433"/>
    </source>
</evidence>
<dbReference type="FunFam" id="3.30.2010.30:FF:000002">
    <property type="entry name" value="Putative aminopeptidase N"/>
    <property type="match status" value="1"/>
</dbReference>
<keyword evidence="10" id="KW-0862">Zinc</keyword>
<dbReference type="AlphaFoldDB" id="A0A251XAV7"/>
<evidence type="ECO:0000256" key="11">
    <source>
        <dbReference type="ARBA" id="ARBA00023049"/>
    </source>
</evidence>
<comment type="function">
    <text evidence="12">Aminopeptidase N is involved in the degradation of intracellular peptides generated by protein breakdown during normal growth as well as in response to nutrient starvation.</text>
</comment>
<dbReference type="InterPro" id="IPR045357">
    <property type="entry name" value="Aminopeptidase_N-like_N"/>
</dbReference>
<proteinExistence type="inferred from homology"/>
<keyword evidence="7" id="KW-0645">Protease</keyword>
<comment type="similarity">
    <text evidence="3">Belongs to the peptidase M1 family.</text>
</comment>
<evidence type="ECO:0000313" key="18">
    <source>
        <dbReference type="EMBL" id="OUD15474.1"/>
    </source>
</evidence>
<dbReference type="Gene3D" id="3.30.2010.30">
    <property type="match status" value="1"/>
</dbReference>
<comment type="cofactor">
    <cofactor evidence="2">
        <name>Zn(2+)</name>
        <dbReference type="ChEBI" id="CHEBI:29105"/>
    </cofactor>
</comment>
<dbReference type="Pfam" id="PF17432">
    <property type="entry name" value="DUF3458_C"/>
    <property type="match status" value="1"/>
</dbReference>
<dbReference type="InterPro" id="IPR027268">
    <property type="entry name" value="Peptidase_M4/M1_CTD_sf"/>
</dbReference>
<dbReference type="GO" id="GO:0016285">
    <property type="term" value="F:alanyl aminopeptidase activity"/>
    <property type="evidence" value="ECO:0007669"/>
    <property type="project" value="UniProtKB-EC"/>
</dbReference>
<dbReference type="Proteomes" id="UP000194798">
    <property type="component" value="Unassembled WGS sequence"/>
</dbReference>
<dbReference type="Pfam" id="PF01433">
    <property type="entry name" value="Peptidase_M1"/>
    <property type="match status" value="1"/>
</dbReference>
<organism evidence="18 19">
    <name type="scientific">Thioflexithrix psekupsensis</name>
    <dbReference type="NCBI Taxonomy" id="1570016"/>
    <lineage>
        <taxon>Bacteria</taxon>
        <taxon>Pseudomonadati</taxon>
        <taxon>Pseudomonadota</taxon>
        <taxon>Gammaproteobacteria</taxon>
        <taxon>Thiotrichales</taxon>
        <taxon>Thioflexithrix</taxon>
    </lineage>
</organism>
<evidence type="ECO:0000313" key="19">
    <source>
        <dbReference type="Proteomes" id="UP000194798"/>
    </source>
</evidence>
<dbReference type="InterPro" id="IPR035414">
    <property type="entry name" value="Peptidase_M1_pepN_Ig-like"/>
</dbReference>
<dbReference type="CDD" id="cd09600">
    <property type="entry name" value="M1_APN"/>
    <property type="match status" value="1"/>
</dbReference>
<dbReference type="GO" id="GO:0008237">
    <property type="term" value="F:metallopeptidase activity"/>
    <property type="evidence" value="ECO:0007669"/>
    <property type="project" value="UniProtKB-UniRule"/>
</dbReference>
<dbReference type="SUPFAM" id="SSF55486">
    <property type="entry name" value="Metalloproteases ('zincins'), catalytic domain"/>
    <property type="match status" value="1"/>
</dbReference>
<evidence type="ECO:0000256" key="12">
    <source>
        <dbReference type="ARBA" id="ARBA00059739"/>
    </source>
</evidence>
<dbReference type="OrthoDB" id="100605at2"/>
<dbReference type="PANTHER" id="PTHR46322:SF1">
    <property type="entry name" value="PUROMYCIN-SENSITIVE AMINOPEPTIDASE"/>
    <property type="match status" value="1"/>
</dbReference>
<keyword evidence="11" id="KW-0482">Metalloprotease</keyword>
<evidence type="ECO:0000256" key="7">
    <source>
        <dbReference type="ARBA" id="ARBA00022670"/>
    </source>
</evidence>
<evidence type="ECO:0000256" key="8">
    <source>
        <dbReference type="ARBA" id="ARBA00022723"/>
    </source>
</evidence>
<dbReference type="InterPro" id="IPR042097">
    <property type="entry name" value="Aminopeptidase_N-like_N_sf"/>
</dbReference>
<comment type="catalytic activity">
    <reaction evidence="1">
        <text>Release of an N-terminal amino acid, Xaa-|-Yaa- from a peptide, amide or arylamide. Xaa is preferably Ala, but may be most amino acids including Pro (slow action). When a terminal hydrophobic residue is followed by a prolyl residue, the two may be released as an intact Xaa-Pro dipeptide.</text>
        <dbReference type="EC" id="3.4.11.2"/>
    </reaction>
</comment>
<evidence type="ECO:0000256" key="2">
    <source>
        <dbReference type="ARBA" id="ARBA00001947"/>
    </source>
</evidence>
<sequence length="889" mass="102649">MNKKTEQTIPQPIYRHDYRQPDYWIDKVELAVDLHDDVTIVRSILQIRRNKDTASEGQPLVLNGEKLTLKEIALNGQPLPESAYQVDREALIIFSVPDHFELSTVVAIKPHENTELVGLYQSNGNYCTQCEAESFRRITYFLDRPDVMATYSTTISADKARYPVLLSNGNRVATGELENNRHWVRWEDPFRKPSYLFALVAGQLVCHHGTFKTMSGREIRLEIWVEPQNIDKCEHALLSLQKAMQWDEQTFGLEYDLDVYMIVAVNDFNMGAMENKGLNVFNSKFVLCRPDTATDDDYEDIEAVIAHEYFHNWTGNRVTCRDWFQLTLKEGLTVYRDQRFTADMTDFALKRIRDVKKLRTLQFAEDQGPMAHPIRPESYIEMNNFYTITVYEKGAEVVRLYETLLGKEGFAKGLARYFEKHDGQAVTCDDFRVAMAEANQIDLTPLDRWYSQAGTPVCEVRGRYDAEQMTYTLQVTQSRAPTPAVQPAFMPCLIPIRVSLFDPKGQALPLQLADENVPIGEERLLSLSETQQQFIFVNIPQEPVLSFLRGFSAPVQVKMQRPREHLAFLMAHDNDSFNRWDAGQILAQELLLNLAQDWAAGRELKLDPLFIQSFGKILTDSRLNPSLKAMAMMLPDEKFLGQQIEPIDVDALYEARSFMTRVLARTFRRELLALYQQYHSTSPYSNSRSAIDARRLKNTVLRHFLTALQDEEVIALIGQQFQHADNMTDMQAALSCLMELEIPEREQALQQFYGRWQHDPLVLDKWFALQASSSLPKTLDRVLSLASHPDFNLRNPNRVRSLIWTFCSLNQVRFHSADGRAYKFLAELVLELDRLNPQLASRLVGAFNQWRRFDKLRRNLMESQLNTIIAQPNLSTDVYEIVSRSLNYR</sequence>
<evidence type="ECO:0000259" key="17">
    <source>
        <dbReference type="Pfam" id="PF17900"/>
    </source>
</evidence>
<evidence type="ECO:0000256" key="13">
    <source>
        <dbReference type="NCBIfam" id="TIGR02414"/>
    </source>
</evidence>
<dbReference type="NCBIfam" id="TIGR02414">
    <property type="entry name" value="pepN_proteo"/>
    <property type="match status" value="1"/>
</dbReference>
<feature type="domain" description="Peptidase M1 membrane alanine aminopeptidase" evidence="14">
    <location>
        <begin position="239"/>
        <end position="449"/>
    </location>
</feature>
<dbReference type="InterPro" id="IPR012779">
    <property type="entry name" value="Peptidase_M1_pepN"/>
</dbReference>
<keyword evidence="9" id="KW-0378">Hydrolase</keyword>
<dbReference type="PRINTS" id="PR00756">
    <property type="entry name" value="ALADIPTASE"/>
</dbReference>
<dbReference type="FunFam" id="2.60.40.1840:FF:000001">
    <property type="entry name" value="Aminopeptidase N"/>
    <property type="match status" value="1"/>
</dbReference>
<evidence type="ECO:0000256" key="4">
    <source>
        <dbReference type="ARBA" id="ARBA00012564"/>
    </source>
</evidence>
<evidence type="ECO:0000256" key="9">
    <source>
        <dbReference type="ARBA" id="ARBA00022801"/>
    </source>
</evidence>
<dbReference type="Gene3D" id="1.10.390.10">
    <property type="entry name" value="Neutral Protease Domain 2"/>
    <property type="match status" value="1"/>
</dbReference>
<dbReference type="RefSeq" id="WP_086487070.1">
    <property type="nucleotide sequence ID" value="NZ_MSLT01000006.1"/>
</dbReference>
<dbReference type="Gene3D" id="2.60.40.1730">
    <property type="entry name" value="tricorn interacting facor f3 domain"/>
    <property type="match status" value="1"/>
</dbReference>
<dbReference type="Gene3D" id="1.25.50.10">
    <property type="entry name" value="Peptidase M1, alanyl aminopeptidase, C-terminal domain"/>
    <property type="match status" value="1"/>
</dbReference>
<protein>
    <recommendedName>
        <fullName evidence="5 13">Aminopeptidase N</fullName>
        <ecNumber evidence="4 13">3.4.11.2</ecNumber>
    </recommendedName>
</protein>
<keyword evidence="19" id="KW-1185">Reference proteome</keyword>
<dbReference type="InterPro" id="IPR024601">
    <property type="entry name" value="Peptidase_M1_pepN_C"/>
</dbReference>
<dbReference type="GO" id="GO:0006508">
    <property type="term" value="P:proteolysis"/>
    <property type="evidence" value="ECO:0007669"/>
    <property type="project" value="UniProtKB-UniRule"/>
</dbReference>
<feature type="domain" description="Aminopeptidase N-like N-terminal" evidence="17">
    <location>
        <begin position="55"/>
        <end position="196"/>
    </location>
</feature>
<dbReference type="InterPro" id="IPR038438">
    <property type="entry name" value="PepN_Ig-like_sf"/>
</dbReference>
<keyword evidence="8" id="KW-0479">Metal-binding</keyword>
<dbReference type="FunFam" id="2.60.40.1730:FF:000005">
    <property type="entry name" value="Aminopeptidase N"/>
    <property type="match status" value="1"/>
</dbReference>
<dbReference type="EMBL" id="MSLT01000006">
    <property type="protein sequence ID" value="OUD15474.1"/>
    <property type="molecule type" value="Genomic_DNA"/>
</dbReference>
<feature type="domain" description="Peptidase M1 alanyl aminopeptidase C-terminal" evidence="16">
    <location>
        <begin position="564"/>
        <end position="887"/>
    </location>
</feature>
<name>A0A251XAV7_9GAMM</name>
<gene>
    <name evidence="18" type="ORF">TPSD3_02810</name>
</gene>
<comment type="caution">
    <text evidence="18">The sequence shown here is derived from an EMBL/GenBank/DDBJ whole genome shotgun (WGS) entry which is preliminary data.</text>
</comment>
<dbReference type="InterPro" id="IPR001930">
    <property type="entry name" value="Peptidase_M1"/>
</dbReference>
<feature type="domain" description="Peptidase M1 alanyl aminopeptidase Ig-like fold" evidence="15">
    <location>
        <begin position="454"/>
        <end position="559"/>
    </location>
</feature>
<reference evidence="18 19" key="1">
    <citation type="submission" date="2016-12" db="EMBL/GenBank/DDBJ databases">
        <title>Thioflexothrix psekupsii D3 genome sequencing and assembly.</title>
        <authorList>
            <person name="Fomenkov A."/>
            <person name="Vincze T."/>
            <person name="Grabovich M."/>
            <person name="Anton B.P."/>
            <person name="Dubinina G."/>
            <person name="Orlova M."/>
            <person name="Belousova E."/>
            <person name="Roberts R.J."/>
        </authorList>
    </citation>
    <scope>NUCLEOTIDE SEQUENCE [LARGE SCALE GENOMIC DNA]</scope>
    <source>
        <strain evidence="18">D3</strain>
    </source>
</reference>
<evidence type="ECO:0000259" key="15">
    <source>
        <dbReference type="Pfam" id="PF11940"/>
    </source>
</evidence>
<evidence type="ECO:0000256" key="3">
    <source>
        <dbReference type="ARBA" id="ARBA00010136"/>
    </source>
</evidence>
<dbReference type="InterPro" id="IPR014782">
    <property type="entry name" value="Peptidase_M1_dom"/>
</dbReference>
<accession>A0A251XAV7</accession>
<dbReference type="Pfam" id="PF11940">
    <property type="entry name" value="DUF3458"/>
    <property type="match status" value="1"/>
</dbReference>
<evidence type="ECO:0000256" key="10">
    <source>
        <dbReference type="ARBA" id="ARBA00022833"/>
    </source>
</evidence>
<keyword evidence="6 18" id="KW-0031">Aminopeptidase</keyword>
<dbReference type="EC" id="3.4.11.2" evidence="4 13"/>
<evidence type="ECO:0000256" key="6">
    <source>
        <dbReference type="ARBA" id="ARBA00022438"/>
    </source>
</evidence>
<dbReference type="InterPro" id="IPR037144">
    <property type="entry name" value="Peptidase_M1_pepN_C_sf"/>
</dbReference>
<evidence type="ECO:0000256" key="5">
    <source>
        <dbReference type="ARBA" id="ARBA00015611"/>
    </source>
</evidence>